<evidence type="ECO:0000313" key="7">
    <source>
        <dbReference type="Proteomes" id="UP000050515"/>
    </source>
</evidence>
<name>A0A0P9GYL3_9ARCH</name>
<dbReference type="GO" id="GO:0005524">
    <property type="term" value="F:ATP binding"/>
    <property type="evidence" value="ECO:0007669"/>
    <property type="project" value="UniProtKB-KW"/>
</dbReference>
<dbReference type="Proteomes" id="UP000050320">
    <property type="component" value="Unassembled WGS sequence"/>
</dbReference>
<dbReference type="InterPro" id="IPR010624">
    <property type="entry name" value="KaiC_dom"/>
</dbReference>
<feature type="domain" description="KaiC" evidence="3">
    <location>
        <begin position="120"/>
        <end position="359"/>
    </location>
</feature>
<gene>
    <name evidence="5" type="ORF">AOG54_01225</name>
    <name evidence="4" type="ORF">SE19_04810</name>
</gene>
<dbReference type="EMBL" id="LKBG01000253">
    <property type="protein sequence ID" value="KQB34137.1"/>
    <property type="molecule type" value="Genomic_DNA"/>
</dbReference>
<dbReference type="EMBL" id="LJCQ01000212">
    <property type="protein sequence ID" value="KPV46595.1"/>
    <property type="molecule type" value="Genomic_DNA"/>
</dbReference>
<evidence type="ECO:0000256" key="2">
    <source>
        <dbReference type="ARBA" id="ARBA00022840"/>
    </source>
</evidence>
<protein>
    <recommendedName>
        <fullName evidence="3">KaiC domain-containing protein</fullName>
    </recommendedName>
</protein>
<dbReference type="InterPro" id="IPR027417">
    <property type="entry name" value="P-loop_NTPase"/>
</dbReference>
<dbReference type="PATRIC" id="fig|507754.4.peg.1630"/>
<dbReference type="RefSeq" id="WP_054964186.1">
    <property type="nucleotide sequence ID" value="NZ_LJCQ01000212.1"/>
</dbReference>
<keyword evidence="6" id="KW-1185">Reference proteome</keyword>
<dbReference type="PANTHER" id="PTHR43637">
    <property type="entry name" value="UPF0273 PROTEIN TM_0370"/>
    <property type="match status" value="1"/>
</dbReference>
<dbReference type="OrthoDB" id="49590at2157"/>
<evidence type="ECO:0000313" key="4">
    <source>
        <dbReference type="EMBL" id="KPV46595.1"/>
    </source>
</evidence>
<comment type="caution">
    <text evidence="4">The sequence shown here is derived from an EMBL/GenBank/DDBJ whole genome shotgun (WGS) entry which is preliminary data.</text>
</comment>
<dbReference type="SUPFAM" id="SSF52540">
    <property type="entry name" value="P-loop containing nucleoside triphosphate hydrolases"/>
    <property type="match status" value="1"/>
</dbReference>
<dbReference type="Gene3D" id="3.40.50.300">
    <property type="entry name" value="P-loop containing nucleotide triphosphate hydrolases"/>
    <property type="match status" value="1"/>
</dbReference>
<dbReference type="InterPro" id="IPR014774">
    <property type="entry name" value="KaiC-like_dom"/>
</dbReference>
<dbReference type="PANTHER" id="PTHR43637:SF1">
    <property type="entry name" value="UPF0273 PROTEIN TM_0370"/>
    <property type="match status" value="1"/>
</dbReference>
<accession>A0A0P9GYL3</accession>
<dbReference type="Proteomes" id="UP000050515">
    <property type="component" value="Unassembled WGS sequence"/>
</dbReference>
<keyword evidence="2" id="KW-0067">ATP-binding</keyword>
<evidence type="ECO:0000259" key="3">
    <source>
        <dbReference type="PROSITE" id="PS51146"/>
    </source>
</evidence>
<dbReference type="AlphaFoldDB" id="A0A0P9GYL3"/>
<dbReference type="PROSITE" id="PS51146">
    <property type="entry name" value="KAIC"/>
    <property type="match status" value="1"/>
</dbReference>
<keyword evidence="1" id="KW-0547">Nucleotide-binding</keyword>
<proteinExistence type="predicted"/>
<evidence type="ECO:0000313" key="5">
    <source>
        <dbReference type="EMBL" id="KQB34137.1"/>
    </source>
</evidence>
<evidence type="ECO:0000313" key="6">
    <source>
        <dbReference type="Proteomes" id="UP000050320"/>
    </source>
</evidence>
<reference evidence="4 7" key="1">
    <citation type="submission" date="2015-09" db="EMBL/GenBank/DDBJ databases">
        <title>Draft genome sequence of Acidiplasma aeolicum DSM 18409.</title>
        <authorList>
            <person name="Hemp J."/>
        </authorList>
    </citation>
    <scope>NUCLEOTIDE SEQUENCE [LARGE SCALE GENOMIC DNA]</scope>
    <source>
        <strain evidence="4 7">V</strain>
    </source>
</reference>
<dbReference type="Pfam" id="PF06745">
    <property type="entry name" value="ATPase"/>
    <property type="match status" value="1"/>
</dbReference>
<evidence type="ECO:0000256" key="1">
    <source>
        <dbReference type="ARBA" id="ARBA00022741"/>
    </source>
</evidence>
<sequence length="370" mass="40958">MAGNISTDILQRIASKSFSLDTHALKVEANYSITGMSGTEYHFDYIVFSGGEKIAIKISSDVSSINDIMLFNSHCIDSGIDKKIMIANRELNENEKRMCQAFGIIIADIKNYENDELYSGRAKFGIPELDAKLAGGLRPGYVYLISGKTGAGKTTLSSMFLSFGAKNNEKGLMVLTDTFPDQFLDNIRTMDIGFGEAYENKMIEIMEISDQIRVMKSEVSSGNTDFRKFITKIITELKRIIITKNIKRVVIDPVTLLLIPDDDYINLFLNSLAMKDVTVIITSGLRTTELSVFGMEEYYVTGIIKLDYVTTGENIDRTLRIVKMRGSIFDSTPSRFKITSAGIIMDGKNSGISSPPANSGSSDIFKNIGD</sequence>
<organism evidence="4 7">
    <name type="scientific">Acidiplasma aeolicum</name>
    <dbReference type="NCBI Taxonomy" id="507754"/>
    <lineage>
        <taxon>Archaea</taxon>
        <taxon>Methanobacteriati</taxon>
        <taxon>Thermoplasmatota</taxon>
        <taxon>Thermoplasmata</taxon>
        <taxon>Thermoplasmatales</taxon>
        <taxon>Ferroplasmaceae</taxon>
        <taxon>Acidiplasma</taxon>
    </lineage>
</organism>
<reference evidence="5 6" key="2">
    <citation type="submission" date="2015-09" db="EMBL/GenBank/DDBJ databases">
        <title>Heavy metals and arsenic resistance mechanisms in polyextremophilic archaea of the family Ferroplasmaceae.</title>
        <authorList>
            <person name="Bulaev A.G."/>
            <person name="Kanygina A.V."/>
        </authorList>
    </citation>
    <scope>NUCLEOTIDE SEQUENCE [LARGE SCALE GENOMIC DNA]</scope>
    <source>
        <strain evidence="5 6">VT</strain>
    </source>
</reference>